<evidence type="ECO:0000259" key="3">
    <source>
        <dbReference type="Pfam" id="PF08698"/>
    </source>
</evidence>
<comment type="caution">
    <text evidence="4">The sequence shown here is derived from an EMBL/GenBank/DDBJ whole genome shotgun (WGS) entry which is preliminary data.</text>
</comment>
<dbReference type="PANTHER" id="PTHR21686:SF12">
    <property type="entry name" value="DEOXYNUCLEOTIDYLTRANSFERASE TERMINAL-INTERACTING PROTEIN 2"/>
    <property type="match status" value="1"/>
</dbReference>
<dbReference type="Proteomes" id="UP000816034">
    <property type="component" value="Unassembled WGS sequence"/>
</dbReference>
<name>A0AA88GG41_NAELO</name>
<evidence type="ECO:0000256" key="1">
    <source>
        <dbReference type="ARBA" id="ARBA00004604"/>
    </source>
</evidence>
<dbReference type="GO" id="GO:0006396">
    <property type="term" value="P:RNA processing"/>
    <property type="evidence" value="ECO:0007669"/>
    <property type="project" value="TreeGrafter"/>
</dbReference>
<reference evidence="4 5" key="1">
    <citation type="journal article" date="2018" name="BMC Genomics">
        <title>The genome of Naegleria lovaniensis, the basis for a comparative approach to unravel pathogenicity factors of the human pathogenic amoeba N. fowleri.</title>
        <authorList>
            <person name="Liechti N."/>
            <person name="Schurch N."/>
            <person name="Bruggmann R."/>
            <person name="Wittwer M."/>
        </authorList>
    </citation>
    <scope>NUCLEOTIDE SEQUENCE [LARGE SCALE GENOMIC DNA]</scope>
    <source>
        <strain evidence="4 5">ATCC 30569</strain>
    </source>
</reference>
<dbReference type="GO" id="GO:0003723">
    <property type="term" value="F:RNA binding"/>
    <property type="evidence" value="ECO:0007669"/>
    <property type="project" value="TreeGrafter"/>
</dbReference>
<feature type="domain" description="Fcf2 pre-rRNA processing C-terminal" evidence="3">
    <location>
        <begin position="228"/>
        <end position="327"/>
    </location>
</feature>
<gene>
    <name evidence="4" type="ORF">C9374_007980</name>
</gene>
<evidence type="ECO:0000256" key="2">
    <source>
        <dbReference type="ARBA" id="ARBA00023242"/>
    </source>
</evidence>
<evidence type="ECO:0000313" key="4">
    <source>
        <dbReference type="EMBL" id="KAG2378832.1"/>
    </source>
</evidence>
<dbReference type="PANTHER" id="PTHR21686">
    <property type="entry name" value="DEOXYNUCLEOTIDYLTRANSFERASE TERMINAL-INTERACTING PROTEIN 2"/>
    <property type="match status" value="1"/>
</dbReference>
<evidence type="ECO:0000313" key="5">
    <source>
        <dbReference type="Proteomes" id="UP000816034"/>
    </source>
</evidence>
<keyword evidence="5" id="KW-1185">Reference proteome</keyword>
<organism evidence="4 5">
    <name type="scientific">Naegleria lovaniensis</name>
    <name type="common">Amoeba</name>
    <dbReference type="NCBI Taxonomy" id="51637"/>
    <lineage>
        <taxon>Eukaryota</taxon>
        <taxon>Discoba</taxon>
        <taxon>Heterolobosea</taxon>
        <taxon>Tetramitia</taxon>
        <taxon>Eutetramitia</taxon>
        <taxon>Vahlkampfiidae</taxon>
        <taxon>Naegleria</taxon>
    </lineage>
</organism>
<dbReference type="RefSeq" id="XP_044546094.1">
    <property type="nucleotide sequence ID" value="XM_044698005.1"/>
</dbReference>
<dbReference type="GO" id="GO:0005730">
    <property type="term" value="C:nucleolus"/>
    <property type="evidence" value="ECO:0007669"/>
    <property type="project" value="UniProtKB-SubCell"/>
</dbReference>
<keyword evidence="2" id="KW-0539">Nucleus</keyword>
<dbReference type="EMBL" id="PYSW02000031">
    <property type="protein sequence ID" value="KAG2378832.1"/>
    <property type="molecule type" value="Genomic_DNA"/>
</dbReference>
<dbReference type="InterPro" id="IPR039883">
    <property type="entry name" value="Fcf2/DNTTIP2"/>
</dbReference>
<dbReference type="Pfam" id="PF08698">
    <property type="entry name" value="Fcf2"/>
    <property type="match status" value="1"/>
</dbReference>
<comment type="subcellular location">
    <subcellularLocation>
        <location evidence="1">Nucleus</location>
        <location evidence="1">Nucleolus</location>
    </subcellularLocation>
</comment>
<proteinExistence type="predicted"/>
<sequence>MKRFIKENTSKVYERNFSLESSESSHDETNSERKYSILSEQEIIIMNERLKDLNLSFQKALSKCFSLDLPYSITSDDSQSLFQNTPSKALLPSEEEAKTISCSIFTRGFFKLDEDSGAFVLDKSLIGEKTLEDIGKVKSTAYGFISRAESSASTHYKGKNQMTNRKQLLHKDVNAYLEQESVMTGVEDKLMAPVLRSSSFSKTEKKEHERLSSLLDPNYKSSAIVDTKDTAGVGWAHMAAPRMTPELKQELLAMKLKRASEGEGKRLKKESVTEDFDEDNLPKYFQIGTIVDNAKEFYSDRVVKKKRQQSFLDELVQEDKETGYVSQRYSQIQDKLDQVQKRKKRKLMKKIAKMNKEKPTK</sequence>
<protein>
    <recommendedName>
        <fullName evidence="3">Fcf2 pre-rRNA processing C-terminal domain-containing protein</fullName>
    </recommendedName>
</protein>
<dbReference type="AlphaFoldDB" id="A0AA88GG41"/>
<dbReference type="GeneID" id="68100434"/>
<accession>A0AA88GG41</accession>
<dbReference type="InterPro" id="IPR014810">
    <property type="entry name" value="Fcf2_C"/>
</dbReference>